<reference evidence="2 3" key="1">
    <citation type="submission" date="2009-11" db="EMBL/GenBank/DDBJ databases">
        <title>Annotation of Allomyces macrogynus ATCC 38327.</title>
        <authorList>
            <consortium name="The Broad Institute Genome Sequencing Platform"/>
            <person name="Russ C."/>
            <person name="Cuomo C."/>
            <person name="Burger G."/>
            <person name="Gray M.W."/>
            <person name="Holland P.W.H."/>
            <person name="King N."/>
            <person name="Lang F.B.F."/>
            <person name="Roger A.J."/>
            <person name="Ruiz-Trillo I."/>
            <person name="Young S.K."/>
            <person name="Zeng Q."/>
            <person name="Gargeya S."/>
            <person name="Fitzgerald M."/>
            <person name="Haas B."/>
            <person name="Abouelleil A."/>
            <person name="Alvarado L."/>
            <person name="Arachchi H.M."/>
            <person name="Berlin A."/>
            <person name="Chapman S.B."/>
            <person name="Gearin G."/>
            <person name="Goldberg J."/>
            <person name="Griggs A."/>
            <person name="Gujja S."/>
            <person name="Hansen M."/>
            <person name="Heiman D."/>
            <person name="Howarth C."/>
            <person name="Larimer J."/>
            <person name="Lui A."/>
            <person name="MacDonald P.J.P."/>
            <person name="McCowen C."/>
            <person name="Montmayeur A."/>
            <person name="Murphy C."/>
            <person name="Neiman D."/>
            <person name="Pearson M."/>
            <person name="Priest M."/>
            <person name="Roberts A."/>
            <person name="Saif S."/>
            <person name="Shea T."/>
            <person name="Sisk P."/>
            <person name="Stolte C."/>
            <person name="Sykes S."/>
            <person name="Wortman J."/>
            <person name="Nusbaum C."/>
            <person name="Birren B."/>
        </authorList>
    </citation>
    <scope>NUCLEOTIDE SEQUENCE [LARGE SCALE GENOMIC DNA]</scope>
    <source>
        <strain evidence="2 3">ATCC 38327</strain>
    </source>
</reference>
<evidence type="ECO:0000313" key="3">
    <source>
        <dbReference type="Proteomes" id="UP000054350"/>
    </source>
</evidence>
<sequence length="160" mass="17011">MQAPSHPAEATLDGLQPRGFFGKQSEPTVLCAPTGQPAAGSTPSPRPKPQLPKRGRTRDKLKDMGASAAAHAAMTTFSVLNIGKGVKDSLFGTSSSGNAPQEAQVENSGPEMVFRYFGQEPEPLFSEESSQHNVAAPASYAYSTGNQRDIFKSAESFHEE</sequence>
<accession>A0A0L0SZI0</accession>
<protein>
    <submittedName>
        <fullName evidence="2">Uncharacterized protein</fullName>
    </submittedName>
</protein>
<dbReference type="VEuPathDB" id="FungiDB:AMAG_12533"/>
<evidence type="ECO:0000256" key="1">
    <source>
        <dbReference type="SAM" id="MobiDB-lite"/>
    </source>
</evidence>
<proteinExistence type="predicted"/>
<feature type="region of interest" description="Disordered" evidence="1">
    <location>
        <begin position="1"/>
        <end position="67"/>
    </location>
</feature>
<organism evidence="2 3">
    <name type="scientific">Allomyces macrogynus (strain ATCC 38327)</name>
    <name type="common">Allomyces javanicus var. macrogynus</name>
    <dbReference type="NCBI Taxonomy" id="578462"/>
    <lineage>
        <taxon>Eukaryota</taxon>
        <taxon>Fungi</taxon>
        <taxon>Fungi incertae sedis</taxon>
        <taxon>Blastocladiomycota</taxon>
        <taxon>Blastocladiomycetes</taxon>
        <taxon>Blastocladiales</taxon>
        <taxon>Blastocladiaceae</taxon>
        <taxon>Allomyces</taxon>
    </lineage>
</organism>
<dbReference type="EMBL" id="GG745354">
    <property type="protein sequence ID" value="KNE67815.1"/>
    <property type="molecule type" value="Genomic_DNA"/>
</dbReference>
<evidence type="ECO:0000313" key="2">
    <source>
        <dbReference type="EMBL" id="KNE67815.1"/>
    </source>
</evidence>
<gene>
    <name evidence="2" type="ORF">AMAG_12533</name>
</gene>
<keyword evidence="3" id="KW-1185">Reference proteome</keyword>
<dbReference type="AlphaFoldDB" id="A0A0L0SZI0"/>
<dbReference type="Proteomes" id="UP000054350">
    <property type="component" value="Unassembled WGS sequence"/>
</dbReference>
<reference evidence="3" key="2">
    <citation type="submission" date="2009-11" db="EMBL/GenBank/DDBJ databases">
        <title>The Genome Sequence of Allomyces macrogynus strain ATCC 38327.</title>
        <authorList>
            <consortium name="The Broad Institute Genome Sequencing Platform"/>
            <person name="Russ C."/>
            <person name="Cuomo C."/>
            <person name="Shea T."/>
            <person name="Young S.K."/>
            <person name="Zeng Q."/>
            <person name="Koehrsen M."/>
            <person name="Haas B."/>
            <person name="Borodovsky M."/>
            <person name="Guigo R."/>
            <person name="Alvarado L."/>
            <person name="Berlin A."/>
            <person name="Borenstein D."/>
            <person name="Chen Z."/>
            <person name="Engels R."/>
            <person name="Freedman E."/>
            <person name="Gellesch M."/>
            <person name="Goldberg J."/>
            <person name="Griggs A."/>
            <person name="Gujja S."/>
            <person name="Heiman D."/>
            <person name="Hepburn T."/>
            <person name="Howarth C."/>
            <person name="Jen D."/>
            <person name="Larson L."/>
            <person name="Lewis B."/>
            <person name="Mehta T."/>
            <person name="Park D."/>
            <person name="Pearson M."/>
            <person name="Roberts A."/>
            <person name="Saif S."/>
            <person name="Shenoy N."/>
            <person name="Sisk P."/>
            <person name="Stolte C."/>
            <person name="Sykes S."/>
            <person name="Walk T."/>
            <person name="White J."/>
            <person name="Yandava C."/>
            <person name="Burger G."/>
            <person name="Gray M.W."/>
            <person name="Holland P.W.H."/>
            <person name="King N."/>
            <person name="Lang F.B.F."/>
            <person name="Roger A.J."/>
            <person name="Ruiz-Trillo I."/>
            <person name="Lander E."/>
            <person name="Nusbaum C."/>
        </authorList>
    </citation>
    <scope>NUCLEOTIDE SEQUENCE [LARGE SCALE GENOMIC DNA]</scope>
    <source>
        <strain evidence="3">ATCC 38327</strain>
    </source>
</reference>
<name>A0A0L0SZI0_ALLM3</name>